<evidence type="ECO:0000259" key="4">
    <source>
        <dbReference type="Pfam" id="PF00464"/>
    </source>
</evidence>
<dbReference type="Pfam" id="PF00464">
    <property type="entry name" value="SHMT"/>
    <property type="match status" value="1"/>
</dbReference>
<evidence type="ECO:0000313" key="6">
    <source>
        <dbReference type="Proteomes" id="UP001311915"/>
    </source>
</evidence>
<name>A0AAV9KSL6_9SOLN</name>
<dbReference type="GO" id="GO:0030170">
    <property type="term" value="F:pyridoxal phosphate binding"/>
    <property type="evidence" value="ECO:0007669"/>
    <property type="project" value="TreeGrafter"/>
</dbReference>
<dbReference type="InterPro" id="IPR015421">
    <property type="entry name" value="PyrdxlP-dep_Trfase_major"/>
</dbReference>
<dbReference type="AlphaFoldDB" id="A0AAV9KSL6"/>
<dbReference type="SUPFAM" id="SSF53383">
    <property type="entry name" value="PLP-dependent transferases"/>
    <property type="match status" value="1"/>
</dbReference>
<evidence type="ECO:0000256" key="2">
    <source>
        <dbReference type="ARBA" id="ARBA00001933"/>
    </source>
</evidence>
<dbReference type="PANTHER" id="PTHR11680:SF28">
    <property type="entry name" value="SERINE HYDROXYMETHYLTRANSFERASE, MITOCHONDRIAL"/>
    <property type="match status" value="1"/>
</dbReference>
<dbReference type="InterPro" id="IPR015424">
    <property type="entry name" value="PyrdxlP-dep_Trfase"/>
</dbReference>
<keyword evidence="6" id="KW-1185">Reference proteome</keyword>
<evidence type="ECO:0000256" key="1">
    <source>
        <dbReference type="ARBA" id="ARBA00001528"/>
    </source>
</evidence>
<dbReference type="GO" id="GO:0019264">
    <property type="term" value="P:glycine biosynthetic process from serine"/>
    <property type="evidence" value="ECO:0007669"/>
    <property type="project" value="TreeGrafter"/>
</dbReference>
<comment type="caution">
    <text evidence="5">The sequence shown here is derived from an EMBL/GenBank/DDBJ whole genome shotgun (WGS) entry which is preliminary data.</text>
</comment>
<dbReference type="GO" id="GO:0004372">
    <property type="term" value="F:glycine hydroxymethyltransferase activity"/>
    <property type="evidence" value="ECO:0007669"/>
    <property type="project" value="UniProtKB-EC"/>
</dbReference>
<feature type="domain" description="Serine hydroxymethyltransferase-like" evidence="4">
    <location>
        <begin position="548"/>
        <end position="631"/>
    </location>
</feature>
<dbReference type="InterPro" id="IPR039429">
    <property type="entry name" value="SHMT-like_dom"/>
</dbReference>
<dbReference type="Proteomes" id="UP001311915">
    <property type="component" value="Unassembled WGS sequence"/>
</dbReference>
<organism evidence="5 6">
    <name type="scientific">Solanum pinnatisectum</name>
    <name type="common">tansyleaf nightshade</name>
    <dbReference type="NCBI Taxonomy" id="50273"/>
    <lineage>
        <taxon>Eukaryota</taxon>
        <taxon>Viridiplantae</taxon>
        <taxon>Streptophyta</taxon>
        <taxon>Embryophyta</taxon>
        <taxon>Tracheophyta</taxon>
        <taxon>Spermatophyta</taxon>
        <taxon>Magnoliopsida</taxon>
        <taxon>eudicotyledons</taxon>
        <taxon>Gunneridae</taxon>
        <taxon>Pentapetalae</taxon>
        <taxon>asterids</taxon>
        <taxon>lamiids</taxon>
        <taxon>Solanales</taxon>
        <taxon>Solanaceae</taxon>
        <taxon>Solanoideae</taxon>
        <taxon>Solaneae</taxon>
        <taxon>Solanum</taxon>
    </lineage>
</organism>
<reference evidence="5 6" key="1">
    <citation type="submission" date="2023-10" db="EMBL/GenBank/DDBJ databases">
        <title>Genome-Wide Identification Analysis in wild type Solanum Pinnatisectum Reveals Some Genes Defensing Phytophthora Infestans.</title>
        <authorList>
            <person name="Sun C."/>
        </authorList>
    </citation>
    <scope>NUCLEOTIDE SEQUENCE [LARGE SCALE GENOMIC DNA]</scope>
    <source>
        <strain evidence="5">LQN</strain>
        <tissue evidence="5">Leaf</tissue>
    </source>
</reference>
<evidence type="ECO:0000313" key="5">
    <source>
        <dbReference type="EMBL" id="KAK4716407.1"/>
    </source>
</evidence>
<dbReference type="Gene3D" id="3.40.640.10">
    <property type="entry name" value="Type I PLP-dependent aspartate aminotransferase-like (Major domain)"/>
    <property type="match status" value="1"/>
</dbReference>
<gene>
    <name evidence="5" type="ORF">R3W88_014745</name>
</gene>
<dbReference type="PANTHER" id="PTHR11680">
    <property type="entry name" value="SERINE HYDROXYMETHYLTRANSFERASE"/>
    <property type="match status" value="1"/>
</dbReference>
<protein>
    <recommendedName>
        <fullName evidence="4">Serine hydroxymethyltransferase-like domain-containing protein</fullName>
    </recommendedName>
</protein>
<keyword evidence="3" id="KW-0663">Pyridoxal phosphate</keyword>
<accession>A0AAV9KSL6</accession>
<dbReference type="GO" id="GO:0005739">
    <property type="term" value="C:mitochondrion"/>
    <property type="evidence" value="ECO:0007669"/>
    <property type="project" value="TreeGrafter"/>
</dbReference>
<dbReference type="EMBL" id="JAWPEI010000009">
    <property type="protein sequence ID" value="KAK4716407.1"/>
    <property type="molecule type" value="Genomic_DNA"/>
</dbReference>
<evidence type="ECO:0000256" key="3">
    <source>
        <dbReference type="ARBA" id="ARBA00022898"/>
    </source>
</evidence>
<comment type="catalytic activity">
    <reaction evidence="1">
        <text>(6R)-5,10-methylene-5,6,7,8-tetrahydrofolate + glycine + H2O = (6S)-5,6,7,8-tetrahydrofolate + L-serine</text>
        <dbReference type="Rhea" id="RHEA:15481"/>
        <dbReference type="ChEBI" id="CHEBI:15377"/>
        <dbReference type="ChEBI" id="CHEBI:15636"/>
        <dbReference type="ChEBI" id="CHEBI:33384"/>
        <dbReference type="ChEBI" id="CHEBI:57305"/>
        <dbReference type="ChEBI" id="CHEBI:57453"/>
        <dbReference type="EC" id="2.1.2.1"/>
    </reaction>
</comment>
<dbReference type="GO" id="GO:0046653">
    <property type="term" value="P:tetrahydrofolate metabolic process"/>
    <property type="evidence" value="ECO:0007669"/>
    <property type="project" value="TreeGrafter"/>
</dbReference>
<comment type="cofactor">
    <cofactor evidence="2">
        <name>pyridoxal 5'-phosphate</name>
        <dbReference type="ChEBI" id="CHEBI:597326"/>
    </cofactor>
</comment>
<dbReference type="InterPro" id="IPR049943">
    <property type="entry name" value="Ser_HO-MeTrfase-like"/>
</dbReference>
<sequence>MLKLDENFLYILCKLDNVQRAVSTYSQSVIADLVPPDVDSSYDNNGDLALSFDDSCPVFNDLVASDNTVDECIQASLQVCVVQTHAQVILYDLLFDLDDGPLEEVTGQTLEEVSRISTYKVFAEIPDRDIYMEIVNSIKNDVFHTISTVRCDSSNLVEFDEMLFALLCMLLDCSSSDGIFAYLSELDHTKLSLSLYRFPHVQFKLEFPLILVLIIKIFVSHFESMISDQYTLDQFPYDPGANVFILTSGGSLQVHQLHPATFLFNLLPVMDTFQLFESVSYIRPTVKLVKPLIDNELVIYIWDPRIISKFWAITGSRDRVEVLRVFEAVKNNWSCLFAKLSNWEQLAGVEMGVETFNAMYFYRCLWVTEYIGDHLDYSCMQYKCGIPVKEFHTCDDKVEISKFIVSAKFLCWILEYQLRVTRSQNKWMALSSPYFVCNILTKALYNLSPNDGFECYMTLQPVSYSLPGFVLFVTFANRPFDPGTRDIPLSYVATENMFRNSSFVSTYVLVVTLWGEQVCHLRQKHIGTTASEQFVNLLELPLALNLVSLDASTGYSDCKQLEICDTLFRTKLIATNPSASSHRYYYARLCKVCSKQKVSLLANMAHISGLVASLVICSPFKYSTFVTFATQFIGAKVYTTIVFGRACLHLRALVMSKPYFILFQVGGCCRKYKR</sequence>
<proteinExistence type="predicted"/>